<feature type="region of interest" description="Disordered" evidence="4">
    <location>
        <begin position="1"/>
        <end position="23"/>
    </location>
</feature>
<gene>
    <name evidence="6" type="ORF">G7Y89_g2831</name>
</gene>
<dbReference type="InterPro" id="IPR036770">
    <property type="entry name" value="Ankyrin_rpt-contain_sf"/>
</dbReference>
<feature type="domain" description="Nephrocystin 3-like N-terminal" evidence="5">
    <location>
        <begin position="63"/>
        <end position="223"/>
    </location>
</feature>
<dbReference type="EMBL" id="JAAMPI010000130">
    <property type="protein sequence ID" value="KAF4635278.1"/>
    <property type="molecule type" value="Genomic_DNA"/>
</dbReference>
<dbReference type="Pfam" id="PF24883">
    <property type="entry name" value="NPHP3_N"/>
    <property type="match status" value="1"/>
</dbReference>
<dbReference type="Pfam" id="PF12796">
    <property type="entry name" value="Ank_2"/>
    <property type="match status" value="5"/>
</dbReference>
<organism evidence="6 7">
    <name type="scientific">Cudoniella acicularis</name>
    <dbReference type="NCBI Taxonomy" id="354080"/>
    <lineage>
        <taxon>Eukaryota</taxon>
        <taxon>Fungi</taxon>
        <taxon>Dikarya</taxon>
        <taxon>Ascomycota</taxon>
        <taxon>Pezizomycotina</taxon>
        <taxon>Leotiomycetes</taxon>
        <taxon>Helotiales</taxon>
        <taxon>Tricladiaceae</taxon>
        <taxon>Cudoniella</taxon>
    </lineage>
</organism>
<dbReference type="PROSITE" id="PS50297">
    <property type="entry name" value="ANK_REP_REGION"/>
    <property type="match status" value="5"/>
</dbReference>
<feature type="repeat" description="ANK" evidence="3">
    <location>
        <begin position="1801"/>
        <end position="1833"/>
    </location>
</feature>
<dbReference type="InterPro" id="IPR027417">
    <property type="entry name" value="P-loop_NTPase"/>
</dbReference>
<dbReference type="SUPFAM" id="SSF48403">
    <property type="entry name" value="Ankyrin repeat"/>
    <property type="match status" value="4"/>
</dbReference>
<feature type="repeat" description="ANK" evidence="3">
    <location>
        <begin position="858"/>
        <end position="897"/>
    </location>
</feature>
<keyword evidence="7" id="KW-1185">Reference proteome</keyword>
<dbReference type="InterPro" id="IPR051165">
    <property type="entry name" value="Multifunctional_ANK_Repeat"/>
</dbReference>
<evidence type="ECO:0000256" key="3">
    <source>
        <dbReference type="PROSITE-ProRule" id="PRU00023"/>
    </source>
</evidence>
<proteinExistence type="predicted"/>
<dbReference type="InterPro" id="IPR056884">
    <property type="entry name" value="NPHP3-like_N"/>
</dbReference>
<evidence type="ECO:0000256" key="1">
    <source>
        <dbReference type="ARBA" id="ARBA00022737"/>
    </source>
</evidence>
<dbReference type="OrthoDB" id="21416at2759"/>
<evidence type="ECO:0000256" key="2">
    <source>
        <dbReference type="ARBA" id="ARBA00023043"/>
    </source>
</evidence>
<dbReference type="SUPFAM" id="SSF52540">
    <property type="entry name" value="P-loop containing nucleoside triphosphate hydrolases"/>
    <property type="match status" value="1"/>
</dbReference>
<dbReference type="InterPro" id="IPR002110">
    <property type="entry name" value="Ankyrin_rpt"/>
</dbReference>
<dbReference type="Gene3D" id="1.25.40.20">
    <property type="entry name" value="Ankyrin repeat-containing domain"/>
    <property type="match status" value="8"/>
</dbReference>
<feature type="repeat" description="ANK" evidence="3">
    <location>
        <begin position="1232"/>
        <end position="1264"/>
    </location>
</feature>
<evidence type="ECO:0000259" key="5">
    <source>
        <dbReference type="Pfam" id="PF24883"/>
    </source>
</evidence>
<feature type="repeat" description="ANK" evidence="3">
    <location>
        <begin position="717"/>
        <end position="749"/>
    </location>
</feature>
<feature type="repeat" description="ANK" evidence="3">
    <location>
        <begin position="1446"/>
        <end position="1478"/>
    </location>
</feature>
<dbReference type="Gene3D" id="3.40.50.300">
    <property type="entry name" value="P-loop containing nucleotide triphosphate hydrolases"/>
    <property type="match status" value="1"/>
</dbReference>
<dbReference type="PANTHER" id="PTHR24123:SF33">
    <property type="entry name" value="PROTEIN HOS4"/>
    <property type="match status" value="1"/>
</dbReference>
<sequence length="2045" mass="227561">MSDEPQISDSEDYVVLTASDGDESPNQVEKVAVIKRIKAWLSPTEFESETSEYQKHVNAHVQGTGQWVLETDQFKRWIRTGEIGDLWIRGIPGSGKSVVAANLIKHLKSSSDAPVLFFFFRQIILSNRTPQSLIRDFLFQLLDYSAPLYSGLMKVMKAHPSIDEVPFDELWKQFSTALEGMPKVYCVVDALDEMDAGHDEFVSSLLNLGRRNPKSIKLALTGRQLPHLEVHLKGSCLVDLRLDRKNVDRDISIYISHRLQNCQVDLNSDEVQIVKDAICERGKGLFLYARMMMEQMLRDPKDFLFHLDDLPDGLGNMYSNILADYASRFDITQTFQKLVLEWVTQSIRPLRLIELAAIINSLPDRGGLQNDQDAKLAIRNSCGPLLEICEDEVVQIIHHSFTEFLLDLNVSHVQVPLERKRQFPVIEPVVAHESLARTCIQYLTSGCFKDVEVRNSMDITYWWHLCSTWKAIDDPEQKALAMRFNFLPYSAKYWPLHASKAMVSAPTLFDELDRFLQLGSKDFESAKVFWQGTKTSIPARFTPLHIAAHCGLTTYVAHLIALGTDPNLTDQAERMPLTYAAIEGHHEVASVLLENGSLKNNPDFMGLTPLHHAAKMNHSAVAKVLLKLGADPLIGKSKENPGFTPNYVSATTIGQTPLFYCCQNGHIEVLLELMNYLEPSVLGCGLHWAAEMGRSGILATILRNEQVKQYINHKDVNGNTALYLAACRRHAESVKILLEHGADIHKRSEDLSVRRHLPKNRMKQRRIQKTALGFSPIHGWARTNSKYQNTASDVAFSGQAEVKEVLELFLDAGADIDAQDERGRTALFVENRLTVDQQAVFISMLLRHGANAQIVDFDGGNPLHHLASRGGMYKERIQTPAFQLLLNAGLDINSVRKSDGYTPLIVAAENQLMDPTDFKEFGADFDIQDLDGNTAFHHACSSWRMEERHAKTWLSFSNPAIQNKVGRLALNNFRWGNGAEGRLKSIALMIEKGLFLESRDYLGRTPLLAFLSDDNCKGCEHFVEELLRLGANAKARDYHGKTVSHLSYQDADSGDVEMKVTLTKTLVDAGVDINALDHSGNTVFHDAISWGIGWNFGQSSAYAVAKLGNTLTATNFEGRTALHLAAAIEEPSEFTASTNKITSCLEFLLQPKHEFDINAPDNHGITPMHLAAVTSEINVWKLVRAGSRIDARTVHGLTPLHYAAQASLSNAVGLLTELYKAQSLPFDSQDSKGRTPLHYAARSGQPESVKMLIDTGASPNIRDKLGRTALHAAAEFENSPVTRTIQRDYDDEDIFVSEAQKYPRFSKPKDISSLRTSPIISSEDGAKSIRQIVKYLLAAGTDAGQLDENDQTASDVALMLRSAEVVNELALSMANLYQDESPQLRSQDPFGESSLSFIQQQLKTWVSTTELDLNDSQLLERIISTCDDDLVEEMIRVKRPQLVKADGTSPLHIAARWGLCSLMERIIPYVEDINAFSPPLLYTAIQRTSSNIEMVKLLVKSGIDLNATYRAPKRDPFDHPSQEVYESATIHVLATGKHWWYQTALEELLKAGGETEVRNESGETALHISLDDKHPQSPYYCGFWCDFQTHILLKHGVNVNAIAQKSRLTPLNTALQSKKGAKIIQRLLDSGAGSGEGGKPAIASAIDSLDYGMVNVLLNAGADPNIIYTASEKKRYADQPGIETCLLNAACPTSSSYSVKRWEENAKAEEIMDLLLKSGADPYQPLKDETSTSFHEIAAINGLVKPFCNGSINLEIKDSEGRTPLHRACNLPEWLYRAAKKEHSSLVLIANGANVHAVDDTGSTPLHYALETQLELTAEALLKHGASANAKNNLGLTPLHYAFNGREGVYGHYTPRWAIEALLEAGADPLEVGHEGKTALHYLAPKLMEMSSIDHRDHTHGFYGKPEDSPDESEEFSKLYTRFIKAGCDREAQDAKGNTPLFYYVAAVKTYSEVEPVHPPDPKEMRKMFAEHDIFAINDAGENLLHSAATHESQMESPNDGLEVFKLLVELGLDPRQENYSQMTPLDVAAAHGNENILALFAREE</sequence>
<reference evidence="6 7" key="1">
    <citation type="submission" date="2020-03" db="EMBL/GenBank/DDBJ databases">
        <title>Draft Genome Sequence of Cudoniella acicularis.</title>
        <authorList>
            <person name="Buettner E."/>
            <person name="Kellner H."/>
        </authorList>
    </citation>
    <scope>NUCLEOTIDE SEQUENCE [LARGE SCALE GENOMIC DNA]</scope>
    <source>
        <strain evidence="6 7">DSM 108380</strain>
    </source>
</reference>
<keyword evidence="1" id="KW-0677">Repeat</keyword>
<keyword evidence="2 3" id="KW-0040">ANK repeat</keyword>
<dbReference type="Proteomes" id="UP000566819">
    <property type="component" value="Unassembled WGS sequence"/>
</dbReference>
<evidence type="ECO:0000313" key="7">
    <source>
        <dbReference type="Proteomes" id="UP000566819"/>
    </source>
</evidence>
<dbReference type="SMART" id="SM00248">
    <property type="entry name" value="ANK"/>
    <property type="match status" value="26"/>
</dbReference>
<dbReference type="PRINTS" id="PR01415">
    <property type="entry name" value="ANKYRIN"/>
</dbReference>
<protein>
    <recommendedName>
        <fullName evidence="5">Nephrocystin 3-like N-terminal domain-containing protein</fullName>
    </recommendedName>
</protein>
<comment type="caution">
    <text evidence="6">The sequence shown here is derived from an EMBL/GenBank/DDBJ whole genome shotgun (WGS) entry which is preliminary data.</text>
</comment>
<accession>A0A8H4W5S6</accession>
<dbReference type="PROSITE" id="PS50088">
    <property type="entry name" value="ANK_REPEAT"/>
    <property type="match status" value="7"/>
</dbReference>
<dbReference type="PANTHER" id="PTHR24123">
    <property type="entry name" value="ANKYRIN REPEAT-CONTAINING"/>
    <property type="match status" value="1"/>
</dbReference>
<feature type="repeat" description="ANK" evidence="3">
    <location>
        <begin position="605"/>
        <end position="637"/>
    </location>
</feature>
<feature type="repeat" description="ANK" evidence="3">
    <location>
        <begin position="539"/>
        <end position="571"/>
    </location>
</feature>
<evidence type="ECO:0000313" key="6">
    <source>
        <dbReference type="EMBL" id="KAF4635278.1"/>
    </source>
</evidence>
<name>A0A8H4W5S6_9HELO</name>
<evidence type="ECO:0000256" key="4">
    <source>
        <dbReference type="SAM" id="MobiDB-lite"/>
    </source>
</evidence>